<evidence type="ECO:0000256" key="5">
    <source>
        <dbReference type="ARBA" id="ARBA00034489"/>
    </source>
</evidence>
<dbReference type="GO" id="GO:0016432">
    <property type="term" value="F:tRNA-uridine aminocarboxypropyltransferase activity"/>
    <property type="evidence" value="ECO:0007669"/>
    <property type="project" value="UniProtKB-EC"/>
</dbReference>
<evidence type="ECO:0000256" key="2">
    <source>
        <dbReference type="ARBA" id="ARBA00022679"/>
    </source>
</evidence>
<dbReference type="EMBL" id="CP000698">
    <property type="protein sequence ID" value="ABQ25458.1"/>
    <property type="molecule type" value="Genomic_DNA"/>
</dbReference>
<organism evidence="7 8">
    <name type="scientific">Geotalea uraniireducens (strain Rf4)</name>
    <name type="common">Geobacter uraniireducens</name>
    <dbReference type="NCBI Taxonomy" id="351605"/>
    <lineage>
        <taxon>Bacteria</taxon>
        <taxon>Pseudomonadati</taxon>
        <taxon>Thermodesulfobacteriota</taxon>
        <taxon>Desulfuromonadia</taxon>
        <taxon>Geobacterales</taxon>
        <taxon>Geobacteraceae</taxon>
        <taxon>Geotalea</taxon>
    </lineage>
</organism>
<dbReference type="RefSeq" id="WP_011938176.1">
    <property type="nucleotide sequence ID" value="NC_009483.1"/>
</dbReference>
<dbReference type="Proteomes" id="UP000006695">
    <property type="component" value="Chromosome"/>
</dbReference>
<gene>
    <name evidence="7" type="ordered locus">Gura_1254</name>
</gene>
<dbReference type="OrthoDB" id="268835at2"/>
<accession>A5GAC9</accession>
<dbReference type="InterPro" id="IPR039262">
    <property type="entry name" value="DTWD2/TAPT"/>
</dbReference>
<dbReference type="GO" id="GO:0008033">
    <property type="term" value="P:tRNA processing"/>
    <property type="evidence" value="ECO:0007669"/>
    <property type="project" value="UniProtKB-KW"/>
</dbReference>
<evidence type="ECO:0000313" key="7">
    <source>
        <dbReference type="EMBL" id="ABQ25458.1"/>
    </source>
</evidence>
<evidence type="ECO:0000259" key="6">
    <source>
        <dbReference type="SMART" id="SM01144"/>
    </source>
</evidence>
<name>A5GAC9_GEOUR</name>
<dbReference type="EC" id="2.5.1.25" evidence="1"/>
<dbReference type="PANTHER" id="PTHR21392:SF0">
    <property type="entry name" value="TRNA-URIDINE AMINOCARBOXYPROPYLTRANSFERASE 2"/>
    <property type="match status" value="1"/>
</dbReference>
<dbReference type="KEGG" id="gur:Gura_1254"/>
<proteinExistence type="inferred from homology"/>
<dbReference type="STRING" id="351605.Gura_1254"/>
<dbReference type="PANTHER" id="PTHR21392">
    <property type="entry name" value="TRNA-URIDINE AMINOCARBOXYPROPYLTRANSFERASE 2"/>
    <property type="match status" value="1"/>
</dbReference>
<keyword evidence="8" id="KW-1185">Reference proteome</keyword>
<dbReference type="SMART" id="SM01144">
    <property type="entry name" value="DTW"/>
    <property type="match status" value="1"/>
</dbReference>
<dbReference type="Pfam" id="PF03942">
    <property type="entry name" value="DTW"/>
    <property type="match status" value="1"/>
</dbReference>
<keyword evidence="2" id="KW-0808">Transferase</keyword>
<evidence type="ECO:0000313" key="8">
    <source>
        <dbReference type="Proteomes" id="UP000006695"/>
    </source>
</evidence>
<sequence>MKFTLLPHEREFGKKTNTGRLVVDVLGGDAEQILWERTNPVARLVEDIESGSIALLYPGTEDETLSDIDDIDRYIIIDGTWQEARKIYNRSPYLQRAKRFSLRIKGKSEYSLRKNQKEYGLCTAECVMEILRIKGQAPVADTLKEHFKEFVKNRGAWKLTA</sequence>
<comment type="similarity">
    <text evidence="5">Belongs to the TDD superfamily. DTWD2 family.</text>
</comment>
<reference evidence="7 8" key="1">
    <citation type="submission" date="2007-05" db="EMBL/GenBank/DDBJ databases">
        <title>Complete sequence of Geobacter uraniireducens Rf4.</title>
        <authorList>
            <consortium name="US DOE Joint Genome Institute"/>
            <person name="Copeland A."/>
            <person name="Lucas S."/>
            <person name="Lapidus A."/>
            <person name="Barry K."/>
            <person name="Detter J.C."/>
            <person name="Glavina del Rio T."/>
            <person name="Hammon N."/>
            <person name="Israni S."/>
            <person name="Dalin E."/>
            <person name="Tice H."/>
            <person name="Pitluck S."/>
            <person name="Chertkov O."/>
            <person name="Brettin T."/>
            <person name="Bruce D."/>
            <person name="Han C."/>
            <person name="Schmutz J."/>
            <person name="Larimer F."/>
            <person name="Land M."/>
            <person name="Hauser L."/>
            <person name="Kyrpides N."/>
            <person name="Mikhailova N."/>
            <person name="Shelobolina E."/>
            <person name="Aklujkar M."/>
            <person name="Lovley D."/>
            <person name="Richardson P."/>
        </authorList>
    </citation>
    <scope>NUCLEOTIDE SEQUENCE [LARGE SCALE GENOMIC DNA]</scope>
    <source>
        <strain evidence="7 8">Rf4</strain>
    </source>
</reference>
<dbReference type="HOGENOM" id="CLU_066458_1_1_7"/>
<dbReference type="AlphaFoldDB" id="A5GAC9"/>
<evidence type="ECO:0000256" key="1">
    <source>
        <dbReference type="ARBA" id="ARBA00012386"/>
    </source>
</evidence>
<keyword evidence="4" id="KW-0819">tRNA processing</keyword>
<keyword evidence="3" id="KW-0949">S-adenosyl-L-methionine</keyword>
<evidence type="ECO:0000256" key="4">
    <source>
        <dbReference type="ARBA" id="ARBA00022694"/>
    </source>
</evidence>
<protein>
    <recommendedName>
        <fullName evidence="1">tRNA-uridine aminocarboxypropyltransferase</fullName>
        <ecNumber evidence="1">2.5.1.25</ecNumber>
    </recommendedName>
</protein>
<feature type="domain" description="DTW" evidence="6">
    <location>
        <begin position="1"/>
        <end position="155"/>
    </location>
</feature>
<evidence type="ECO:0000256" key="3">
    <source>
        <dbReference type="ARBA" id="ARBA00022691"/>
    </source>
</evidence>
<dbReference type="InterPro" id="IPR005636">
    <property type="entry name" value="DTW"/>
</dbReference>